<evidence type="ECO:0000313" key="2">
    <source>
        <dbReference type="Proteomes" id="UP000564885"/>
    </source>
</evidence>
<dbReference type="RefSeq" id="WP_171218980.1">
    <property type="nucleotide sequence ID" value="NZ_JABEPP010000003.1"/>
</dbReference>
<dbReference type="Proteomes" id="UP000564885">
    <property type="component" value="Unassembled WGS sequence"/>
</dbReference>
<organism evidence="1 2">
    <name type="scientific">Enterovirga aerilata</name>
    <dbReference type="NCBI Taxonomy" id="2730920"/>
    <lineage>
        <taxon>Bacteria</taxon>
        <taxon>Pseudomonadati</taxon>
        <taxon>Pseudomonadota</taxon>
        <taxon>Alphaproteobacteria</taxon>
        <taxon>Hyphomicrobiales</taxon>
        <taxon>Methylobacteriaceae</taxon>
        <taxon>Enterovirga</taxon>
    </lineage>
</organism>
<dbReference type="EMBL" id="JABEPP010000003">
    <property type="protein sequence ID" value="NNM73191.1"/>
    <property type="molecule type" value="Genomic_DNA"/>
</dbReference>
<dbReference type="InterPro" id="IPR009241">
    <property type="entry name" value="HigB-like"/>
</dbReference>
<keyword evidence="2" id="KW-1185">Reference proteome</keyword>
<name>A0A849I7C6_9HYPH</name>
<evidence type="ECO:0000313" key="1">
    <source>
        <dbReference type="EMBL" id="NNM73191.1"/>
    </source>
</evidence>
<reference evidence="1 2" key="1">
    <citation type="submission" date="2020-04" db="EMBL/GenBank/DDBJ databases">
        <title>Enterovirga sp. isolate from soil.</title>
        <authorList>
            <person name="Chea S."/>
            <person name="Kim D.-U."/>
        </authorList>
    </citation>
    <scope>NUCLEOTIDE SEQUENCE [LARGE SCALE GENOMIC DNA]</scope>
    <source>
        <strain evidence="1 2">DB1703</strain>
    </source>
</reference>
<protein>
    <submittedName>
        <fullName evidence="1">Addiction module toxin RelE</fullName>
    </submittedName>
</protein>
<sequence>MMWEVQFHAAFEAEVLAFERDVRVALIAAARLLQDYGPQLGRPHADTLKGSKHANMKELRFEAADGEWRAAFAFDPERRAIMLVAGDKSGGSQKRFYRQLIAKADLRFSEHVESLKSAKKER</sequence>
<comment type="caution">
    <text evidence="1">The sequence shown here is derived from an EMBL/GenBank/DDBJ whole genome shotgun (WGS) entry which is preliminary data.</text>
</comment>
<proteinExistence type="predicted"/>
<accession>A0A849I7C6</accession>
<dbReference type="AlphaFoldDB" id="A0A849I7C6"/>
<gene>
    <name evidence="1" type="ORF">HJG44_12450</name>
</gene>
<dbReference type="Pfam" id="PF05973">
    <property type="entry name" value="Gp49"/>
    <property type="match status" value="1"/>
</dbReference>